<sequence length="567" mass="60403">MKKYLNNYRQFCLILISSLFLMNSQKVQANVLISPSPFKGLNGINFDSIGELYVGSVAEQTLYRVDINNGEFETFINAPQGQGDDFFFSADGTLFYTAPLSGQVRTFDPITGDFNTIVSNLPSVNPITQKDDGRIFVAQSLTPQGDGLFEIDATGSQPPTLINNNPGFLNSFDFGPDGLLYSPLQLAGAVVKIDVDTGVSQPVTAGLSVVTAVKFNSSGELFALNNLDGEVVQIDPLTGATEVVVSLSPGLDSMVFSSNDLLYVTNNVDGTIHEINTETGEVRLVLESGGLTLPHGIAAFGNKLYVADTYSYRVVDRESGLIEETIINPIQFPLNAFANENHILTSSWFSGAVQRLDRNTGSLLNNYQGFGLPYDAVELGNGSILVADCLLGQVTQILNTAGDQRGVAANNLFCPTGLAVVDDNRILVSESLGNRLSMINLVTGEVDVIATGLLQPEGVAYHADGIAVVAEIGTRSLKTINITTGKTKTLATDLPIGLLGFPGGPPPYGMTGVTLIDDTVYVAGDVDNSIQTFSLKSVPENASPLSLLGLGIFGLGLTYKFNRHHHG</sequence>
<organism evidence="2 3">
    <name type="scientific">Crocosphaera subtropica (strain ATCC 51142 / BH68)</name>
    <name type="common">Cyanothece sp. (strain ATCC 51142)</name>
    <dbReference type="NCBI Taxonomy" id="43989"/>
    <lineage>
        <taxon>Bacteria</taxon>
        <taxon>Bacillati</taxon>
        <taxon>Cyanobacteriota</taxon>
        <taxon>Cyanophyceae</taxon>
        <taxon>Oscillatoriophycideae</taxon>
        <taxon>Chroococcales</taxon>
        <taxon>Aphanothecaceae</taxon>
        <taxon>Crocosphaera</taxon>
        <taxon>Crocosphaera subtropica</taxon>
    </lineage>
</organism>
<dbReference type="Proteomes" id="UP000001203">
    <property type="component" value="Chromosome circular"/>
</dbReference>
<evidence type="ECO:0008006" key="4">
    <source>
        <dbReference type="Google" id="ProtNLM"/>
    </source>
</evidence>
<dbReference type="EMBL" id="CP000806">
    <property type="protein sequence ID" value="ACB50085.1"/>
    <property type="molecule type" value="Genomic_DNA"/>
</dbReference>
<dbReference type="PANTHER" id="PTHR40274">
    <property type="entry name" value="VIRGINIAMYCIN B LYASE"/>
    <property type="match status" value="1"/>
</dbReference>
<dbReference type="Gene3D" id="2.120.10.30">
    <property type="entry name" value="TolB, C-terminal domain"/>
    <property type="match status" value="2"/>
</dbReference>
<dbReference type="PANTHER" id="PTHR40274:SF4">
    <property type="entry name" value="BLL1406 PROTEIN"/>
    <property type="match status" value="1"/>
</dbReference>
<name>B1WR27_CROS5</name>
<feature type="chain" id="PRO_5002772306" description="SMP-30/Gluconolactonase/LRE-like region domain-containing protein" evidence="1">
    <location>
        <begin position="30"/>
        <end position="567"/>
    </location>
</feature>
<dbReference type="InterPro" id="IPR015943">
    <property type="entry name" value="WD40/YVTN_repeat-like_dom_sf"/>
</dbReference>
<dbReference type="STRING" id="43989.cce_0734"/>
<feature type="signal peptide" evidence="1">
    <location>
        <begin position="1"/>
        <end position="29"/>
    </location>
</feature>
<accession>B1WR27</accession>
<evidence type="ECO:0000313" key="3">
    <source>
        <dbReference type="Proteomes" id="UP000001203"/>
    </source>
</evidence>
<dbReference type="Gene3D" id="2.130.10.10">
    <property type="entry name" value="YVTN repeat-like/Quinoprotein amine dehydrogenase"/>
    <property type="match status" value="1"/>
</dbReference>
<dbReference type="SUPFAM" id="SSF101898">
    <property type="entry name" value="NHL repeat"/>
    <property type="match status" value="1"/>
</dbReference>
<dbReference type="InterPro" id="IPR051344">
    <property type="entry name" value="Vgb"/>
</dbReference>
<dbReference type="SUPFAM" id="SSF63829">
    <property type="entry name" value="Calcium-dependent phosphotriesterase"/>
    <property type="match status" value="1"/>
</dbReference>
<dbReference type="HOGENOM" id="CLU_037852_0_0_3"/>
<protein>
    <recommendedName>
        <fullName evidence="4">SMP-30/Gluconolactonase/LRE-like region domain-containing protein</fullName>
    </recommendedName>
</protein>
<gene>
    <name evidence="2" type="ordered locus">cce_0734</name>
</gene>
<reference evidence="2 3" key="1">
    <citation type="journal article" date="2008" name="Proc. Natl. Acad. Sci. U.S.A.">
        <title>The genome of Cyanothece 51142, a unicellular diazotrophic cyanobacterium important in the marine nitrogen cycle.</title>
        <authorList>
            <person name="Welsh E.A."/>
            <person name="Liberton M."/>
            <person name="Stoeckel J."/>
            <person name="Loh T."/>
            <person name="Elvitigala T."/>
            <person name="Wang C."/>
            <person name="Wollam A."/>
            <person name="Fulton R.S."/>
            <person name="Clifton S.W."/>
            <person name="Jacobs J.M."/>
            <person name="Aurora R."/>
            <person name="Ghosh B.K."/>
            <person name="Sherman L.A."/>
            <person name="Smith R.D."/>
            <person name="Wilson R.K."/>
            <person name="Pakrasi H.B."/>
        </authorList>
    </citation>
    <scope>NUCLEOTIDE SEQUENCE [LARGE SCALE GENOMIC DNA]</scope>
    <source>
        <strain evidence="3">ATCC 51142 / BH68</strain>
    </source>
</reference>
<proteinExistence type="predicted"/>
<evidence type="ECO:0000313" key="2">
    <source>
        <dbReference type="EMBL" id="ACB50085.1"/>
    </source>
</evidence>
<dbReference type="KEGG" id="cyt:cce_0734"/>
<keyword evidence="1" id="KW-0732">Signal</keyword>
<dbReference type="AlphaFoldDB" id="B1WR27"/>
<evidence type="ECO:0000256" key="1">
    <source>
        <dbReference type="SAM" id="SignalP"/>
    </source>
</evidence>
<dbReference type="InterPro" id="IPR011042">
    <property type="entry name" value="6-blade_b-propeller_TolB-like"/>
</dbReference>
<keyword evidence="3" id="KW-1185">Reference proteome</keyword>
<dbReference type="eggNOG" id="COG3386">
    <property type="taxonomic scope" value="Bacteria"/>
</dbReference>
<dbReference type="eggNOG" id="COG3391">
    <property type="taxonomic scope" value="Bacteria"/>
</dbReference>